<dbReference type="InterPro" id="IPR003808">
    <property type="entry name" value="Fe-S_metab-assoc_dom"/>
</dbReference>
<protein>
    <submittedName>
        <fullName evidence="3">SufE family protein</fullName>
    </submittedName>
</protein>
<keyword evidence="4" id="KW-1185">Reference proteome</keyword>
<accession>A0ABV5ZLM5</accession>
<dbReference type="RefSeq" id="WP_005845429.1">
    <property type="nucleotide sequence ID" value="NZ_JBHLZF010000002.1"/>
</dbReference>
<dbReference type="Proteomes" id="UP001589688">
    <property type="component" value="Unassembled WGS sequence"/>
</dbReference>
<evidence type="ECO:0000256" key="1">
    <source>
        <dbReference type="ARBA" id="ARBA00010282"/>
    </source>
</evidence>
<feature type="domain" description="Fe-S metabolism associated" evidence="2">
    <location>
        <begin position="33"/>
        <end position="152"/>
    </location>
</feature>
<organism evidence="3 4">
    <name type="scientific">Hallella seregens ATCC 51272</name>
    <dbReference type="NCBI Taxonomy" id="1336250"/>
    <lineage>
        <taxon>Bacteria</taxon>
        <taxon>Pseudomonadati</taxon>
        <taxon>Bacteroidota</taxon>
        <taxon>Bacteroidia</taxon>
        <taxon>Bacteroidales</taxon>
        <taxon>Prevotellaceae</taxon>
        <taxon>Hallella</taxon>
    </lineage>
</organism>
<dbReference type="PANTHER" id="PTHR43597:SF5">
    <property type="entry name" value="SUFE-LIKE PROTEIN 2, CHLOROPLASTIC"/>
    <property type="match status" value="1"/>
</dbReference>
<comment type="similarity">
    <text evidence="1">Belongs to the SufE family.</text>
</comment>
<dbReference type="EMBL" id="JBHLZF010000002">
    <property type="protein sequence ID" value="MFB9898270.1"/>
    <property type="molecule type" value="Genomic_DNA"/>
</dbReference>
<evidence type="ECO:0000259" key="2">
    <source>
        <dbReference type="Pfam" id="PF02657"/>
    </source>
</evidence>
<dbReference type="Gene3D" id="3.90.1010.10">
    <property type="match status" value="1"/>
</dbReference>
<gene>
    <name evidence="3" type="ORF">ACFFK8_10835</name>
</gene>
<proteinExistence type="inferred from homology"/>
<comment type="caution">
    <text evidence="3">The sequence shown here is derived from an EMBL/GenBank/DDBJ whole genome shotgun (WGS) entry which is preliminary data.</text>
</comment>
<dbReference type="Pfam" id="PF02657">
    <property type="entry name" value="SufE"/>
    <property type="match status" value="1"/>
</dbReference>
<evidence type="ECO:0000313" key="3">
    <source>
        <dbReference type="EMBL" id="MFB9898270.1"/>
    </source>
</evidence>
<name>A0ABV5ZLM5_9BACT</name>
<sequence>MNTDNNPQHACPAPTGETASSVQSINQLQDEVIEQFADFDDWMDKYQMLIDLGNDLAPLDDRYKTEQNLIDGCQSRVWLQCDHVDGRLVFAADSDALIVKGIIALLIRVISGHTPQEILDADLYFIERIGLREHLSPTRSNGLLAMVKKVKAYALAFSMQP</sequence>
<evidence type="ECO:0000313" key="4">
    <source>
        <dbReference type="Proteomes" id="UP001589688"/>
    </source>
</evidence>
<dbReference type="SUPFAM" id="SSF82649">
    <property type="entry name" value="SufE/NifU"/>
    <property type="match status" value="1"/>
</dbReference>
<reference evidence="3 4" key="1">
    <citation type="submission" date="2024-09" db="EMBL/GenBank/DDBJ databases">
        <authorList>
            <person name="Sun Q."/>
            <person name="Mori K."/>
        </authorList>
    </citation>
    <scope>NUCLEOTIDE SEQUENCE [LARGE SCALE GENOMIC DNA]</scope>
    <source>
        <strain evidence="3 4">ATCC 51272</strain>
    </source>
</reference>
<dbReference type="PANTHER" id="PTHR43597">
    <property type="entry name" value="SULFUR ACCEPTOR PROTEIN CSDE"/>
    <property type="match status" value="1"/>
</dbReference>